<proteinExistence type="predicted"/>
<protein>
    <submittedName>
        <fullName evidence="1">Uncharacterized protein</fullName>
    </submittedName>
</protein>
<sequence length="101" mass="11896">MFNIEHKYAIELEMLVRKAFKCERFGVSGLANSDHFDYEPFDAAIMIISYLYAKDLIDSHSQFETFIDKYDTIFKYPEENNANSEVENYINDLANIVEKYS</sequence>
<evidence type="ECO:0000313" key="1">
    <source>
        <dbReference type="EMBL" id="DAD82629.1"/>
    </source>
</evidence>
<reference evidence="1" key="1">
    <citation type="journal article" date="2021" name="Proc. Natl. Acad. Sci. U.S.A.">
        <title>A Catalog of Tens of Thousands of Viruses from Human Metagenomes Reveals Hidden Associations with Chronic Diseases.</title>
        <authorList>
            <person name="Tisza M.J."/>
            <person name="Buck C.B."/>
        </authorList>
    </citation>
    <scope>NUCLEOTIDE SEQUENCE</scope>
    <source>
        <strain evidence="1">CtMM521</strain>
    </source>
</reference>
<name>A0A8S5MJX5_9CAUD</name>
<accession>A0A8S5MJX5</accession>
<organism evidence="1">
    <name type="scientific">Siphoviridae sp. ctMM521</name>
    <dbReference type="NCBI Taxonomy" id="2826259"/>
    <lineage>
        <taxon>Viruses</taxon>
        <taxon>Duplodnaviria</taxon>
        <taxon>Heunggongvirae</taxon>
        <taxon>Uroviricota</taxon>
        <taxon>Caudoviricetes</taxon>
    </lineage>
</organism>
<dbReference type="EMBL" id="BK014922">
    <property type="protein sequence ID" value="DAD82629.1"/>
    <property type="molecule type" value="Genomic_DNA"/>
</dbReference>